<dbReference type="KEGG" id="gma:AciX8_1144"/>
<evidence type="ECO:0000313" key="15">
    <source>
        <dbReference type="Proteomes" id="UP000007113"/>
    </source>
</evidence>
<evidence type="ECO:0000256" key="5">
    <source>
        <dbReference type="ARBA" id="ARBA00022692"/>
    </source>
</evidence>
<dbReference type="Pfam" id="PF06736">
    <property type="entry name" value="TMEM175"/>
    <property type="match status" value="1"/>
</dbReference>
<dbReference type="GO" id="GO:0005267">
    <property type="term" value="F:potassium channel activity"/>
    <property type="evidence" value="ECO:0007669"/>
    <property type="project" value="UniProtKB-KW"/>
</dbReference>
<dbReference type="GO" id="GO:0016020">
    <property type="term" value="C:membrane"/>
    <property type="evidence" value="ECO:0007669"/>
    <property type="project" value="UniProtKB-SubCell"/>
</dbReference>
<protein>
    <recommendedName>
        <fullName evidence="16">Integral membrane protein</fullName>
    </recommendedName>
</protein>
<evidence type="ECO:0000256" key="2">
    <source>
        <dbReference type="ARBA" id="ARBA00006920"/>
    </source>
</evidence>
<dbReference type="GO" id="GO:0015252">
    <property type="term" value="F:proton channel activity"/>
    <property type="evidence" value="ECO:0007669"/>
    <property type="project" value="InterPro"/>
</dbReference>
<dbReference type="OrthoDB" id="7626281at2"/>
<keyword evidence="5 13" id="KW-0812">Transmembrane</keyword>
<gene>
    <name evidence="14" type="ordered locus">AciX8_1144</name>
</gene>
<comment type="catalytic activity">
    <reaction evidence="12">
        <text>K(+)(in) = K(+)(out)</text>
        <dbReference type="Rhea" id="RHEA:29463"/>
        <dbReference type="ChEBI" id="CHEBI:29103"/>
    </reaction>
</comment>
<feature type="transmembrane region" description="Helical" evidence="13">
    <location>
        <begin position="48"/>
        <end position="68"/>
    </location>
</feature>
<dbReference type="RefSeq" id="WP_014264369.1">
    <property type="nucleotide sequence ID" value="NC_016631.1"/>
</dbReference>
<dbReference type="InterPro" id="IPR010617">
    <property type="entry name" value="TMEM175-like"/>
</dbReference>
<keyword evidence="11" id="KW-0407">Ion channel</keyword>
<dbReference type="Proteomes" id="UP000007113">
    <property type="component" value="Chromosome"/>
</dbReference>
<organism evidence="14 15">
    <name type="scientific">Granulicella mallensis (strain ATCC BAA-1857 / DSM 23137 / MP5ACTX8)</name>
    <dbReference type="NCBI Taxonomy" id="682795"/>
    <lineage>
        <taxon>Bacteria</taxon>
        <taxon>Pseudomonadati</taxon>
        <taxon>Acidobacteriota</taxon>
        <taxon>Terriglobia</taxon>
        <taxon>Terriglobales</taxon>
        <taxon>Acidobacteriaceae</taxon>
        <taxon>Granulicella</taxon>
    </lineage>
</organism>
<comment type="subcellular location">
    <subcellularLocation>
        <location evidence="1">Membrane</location>
        <topology evidence="1">Multi-pass membrane protein</topology>
    </subcellularLocation>
</comment>
<comment type="similarity">
    <text evidence="2">Belongs to the TMEM175 family.</text>
</comment>
<keyword evidence="7" id="KW-0630">Potassium</keyword>
<keyword evidence="9" id="KW-0406">Ion transport</keyword>
<feature type="transmembrane region" description="Helical" evidence="13">
    <location>
        <begin position="148"/>
        <end position="167"/>
    </location>
</feature>
<evidence type="ECO:0000256" key="12">
    <source>
        <dbReference type="ARBA" id="ARBA00034430"/>
    </source>
</evidence>
<name>G8NWW1_GRAMM</name>
<evidence type="ECO:0000256" key="1">
    <source>
        <dbReference type="ARBA" id="ARBA00004141"/>
    </source>
</evidence>
<keyword evidence="6" id="KW-0631">Potassium channel</keyword>
<dbReference type="PANTHER" id="PTHR31462">
    <property type="entry name" value="ENDOSOMAL/LYSOSOMAL POTASSIUM CHANNEL TMEM175"/>
    <property type="match status" value="1"/>
</dbReference>
<evidence type="ECO:0000256" key="10">
    <source>
        <dbReference type="ARBA" id="ARBA00023136"/>
    </source>
</evidence>
<dbReference type="eggNOG" id="COG3548">
    <property type="taxonomic scope" value="Bacteria"/>
</dbReference>
<keyword evidence="10 13" id="KW-0472">Membrane</keyword>
<evidence type="ECO:0000256" key="4">
    <source>
        <dbReference type="ARBA" id="ARBA00022538"/>
    </source>
</evidence>
<evidence type="ECO:0000256" key="6">
    <source>
        <dbReference type="ARBA" id="ARBA00022826"/>
    </source>
</evidence>
<sequence length="205" mass="23025">MSPRKANIERLATFSDGVFAVIITIMVLDLRPPEHPTFASLLPLWPTALSYLVSYLFIAIVWTNHHHLLRFADESTPRLIWINFAHLFTVSLVPFATAWVASTRIAAVPVFLYAAVFVLVELAYLQFEHHALTQAEVEEISPRTRRLAWIRSLVALGLFLTAMFVSFEFPRCSFALVCCAVLLYLVPEPPVPPGESTDSVSLKTV</sequence>
<keyword evidence="4" id="KW-0633">Potassium transport</keyword>
<keyword evidence="3" id="KW-0813">Transport</keyword>
<dbReference type="EMBL" id="CP003130">
    <property type="protein sequence ID" value="AEU35489.1"/>
    <property type="molecule type" value="Genomic_DNA"/>
</dbReference>
<dbReference type="HOGENOM" id="CLU_090238_1_0_0"/>
<dbReference type="PANTHER" id="PTHR31462:SF5">
    <property type="entry name" value="ENDOSOMAL_LYSOSOMAL PROTON CHANNEL TMEM175"/>
    <property type="match status" value="1"/>
</dbReference>
<feature type="transmembrane region" description="Helical" evidence="13">
    <location>
        <begin position="106"/>
        <end position="127"/>
    </location>
</feature>
<keyword evidence="8 13" id="KW-1133">Transmembrane helix</keyword>
<proteinExistence type="inferred from homology"/>
<accession>G8NWW1</accession>
<feature type="transmembrane region" description="Helical" evidence="13">
    <location>
        <begin position="12"/>
        <end position="28"/>
    </location>
</feature>
<evidence type="ECO:0000256" key="13">
    <source>
        <dbReference type="SAM" id="Phobius"/>
    </source>
</evidence>
<evidence type="ECO:0000313" key="14">
    <source>
        <dbReference type="EMBL" id="AEU35489.1"/>
    </source>
</evidence>
<evidence type="ECO:0008006" key="16">
    <source>
        <dbReference type="Google" id="ProtNLM"/>
    </source>
</evidence>
<dbReference type="AlphaFoldDB" id="G8NWW1"/>
<evidence type="ECO:0000256" key="8">
    <source>
        <dbReference type="ARBA" id="ARBA00022989"/>
    </source>
</evidence>
<dbReference type="STRING" id="682795.AciX8_1144"/>
<keyword evidence="15" id="KW-1185">Reference proteome</keyword>
<evidence type="ECO:0000256" key="7">
    <source>
        <dbReference type="ARBA" id="ARBA00022958"/>
    </source>
</evidence>
<evidence type="ECO:0000256" key="11">
    <source>
        <dbReference type="ARBA" id="ARBA00023303"/>
    </source>
</evidence>
<evidence type="ECO:0000256" key="3">
    <source>
        <dbReference type="ARBA" id="ARBA00022448"/>
    </source>
</evidence>
<feature type="transmembrane region" description="Helical" evidence="13">
    <location>
        <begin position="80"/>
        <end position="100"/>
    </location>
</feature>
<reference evidence="14 15" key="1">
    <citation type="submission" date="2011-11" db="EMBL/GenBank/DDBJ databases">
        <title>Complete sequence of Granulicella mallensis MP5ACTX8.</title>
        <authorList>
            <consortium name="US DOE Joint Genome Institute"/>
            <person name="Lucas S."/>
            <person name="Copeland A."/>
            <person name="Lapidus A."/>
            <person name="Cheng J.-F."/>
            <person name="Goodwin L."/>
            <person name="Pitluck S."/>
            <person name="Peters L."/>
            <person name="Lu M."/>
            <person name="Detter J.C."/>
            <person name="Han C."/>
            <person name="Tapia R."/>
            <person name="Land M."/>
            <person name="Hauser L."/>
            <person name="Kyrpides N."/>
            <person name="Ivanova N."/>
            <person name="Mikhailova N."/>
            <person name="Pagani I."/>
            <person name="Rawat S."/>
            <person name="Mannisto M."/>
            <person name="Haggblom M."/>
            <person name="Woyke T."/>
        </authorList>
    </citation>
    <scope>NUCLEOTIDE SEQUENCE [LARGE SCALE GENOMIC DNA]</scope>
    <source>
        <strain evidence="15">ATCC BAA-1857 / DSM 23137 / MP5ACTX8</strain>
    </source>
</reference>
<evidence type="ECO:0000256" key="9">
    <source>
        <dbReference type="ARBA" id="ARBA00023065"/>
    </source>
</evidence>